<reference evidence="2" key="2">
    <citation type="submission" date="2020-09" db="EMBL/GenBank/DDBJ databases">
        <authorList>
            <person name="Wu Z."/>
        </authorList>
    </citation>
    <scope>NUCLEOTIDE SEQUENCE</scope>
    <source>
        <strain evidence="2">SC17</strain>
    </source>
</reference>
<protein>
    <submittedName>
        <fullName evidence="2">Fasciclin domain-containing protein</fullName>
    </submittedName>
</protein>
<dbReference type="RefSeq" id="WP_345013653.1">
    <property type="nucleotide sequence ID" value="NZ_BAABGH010000004.1"/>
</dbReference>
<dbReference type="Gene3D" id="2.30.180.10">
    <property type="entry name" value="FAS1 domain"/>
    <property type="match status" value="1"/>
</dbReference>
<evidence type="ECO:0000313" key="3">
    <source>
        <dbReference type="Proteomes" id="UP000602057"/>
    </source>
</evidence>
<dbReference type="InterPro" id="IPR000782">
    <property type="entry name" value="FAS1_domain"/>
</dbReference>
<comment type="caution">
    <text evidence="2">The sequence shown here is derived from an EMBL/GenBank/DDBJ whole genome shotgun (WGS) entry which is preliminary data.</text>
</comment>
<name>A0A8J6QFS3_9FLAO</name>
<dbReference type="AlphaFoldDB" id="A0A8J6QFS3"/>
<proteinExistence type="predicted"/>
<dbReference type="SUPFAM" id="SSF82153">
    <property type="entry name" value="FAS1 domain"/>
    <property type="match status" value="1"/>
</dbReference>
<evidence type="ECO:0000259" key="1">
    <source>
        <dbReference type="Pfam" id="PF02469"/>
    </source>
</evidence>
<dbReference type="Pfam" id="PF02469">
    <property type="entry name" value="Fasciclin"/>
    <property type="match status" value="1"/>
</dbReference>
<dbReference type="InterPro" id="IPR036378">
    <property type="entry name" value="FAS1_dom_sf"/>
</dbReference>
<keyword evidence="3" id="KW-1185">Reference proteome</keyword>
<reference evidence="2" key="1">
    <citation type="journal article" date="2013" name="Int. J. Syst. Evol. Microbiol.">
        <title>Aestuariibaculum suncheonense gen. nov., sp. nov., a marine bacterium of the family Flavobacteriaceae isolated from a tidal flat and emended descriptions of the genera Gaetbulibacter and Tamlana.</title>
        <authorList>
            <person name="Jeong S.H."/>
            <person name="Park M.S."/>
            <person name="Jin H.M."/>
            <person name="Lee K."/>
            <person name="Park W."/>
            <person name="Jeon C.O."/>
        </authorList>
    </citation>
    <scope>NUCLEOTIDE SEQUENCE</scope>
    <source>
        <strain evidence="2">SC17</strain>
    </source>
</reference>
<evidence type="ECO:0000313" key="2">
    <source>
        <dbReference type="EMBL" id="MBD0834771.1"/>
    </source>
</evidence>
<sequence length="207" mass="23382">MQETFDFKPEVSLVDPFEDITAWDFIQTRTALNEEGGLSGEELNYFIAAIKKAGFEDLYDQTETQERTYFLLNNRAFIGAGNVIQIVTGSSSVAEGETPEQVMERVDTPEKMEKLRAVLKYHIVTSYVAQLSLAERDVPYLFQTLIPGDDGLIALTRNDRWNININTNPAPLPPTALSQPEGVYRANYVFKNGIGHFIQDPVRNKPY</sequence>
<feature type="domain" description="FAS1" evidence="1">
    <location>
        <begin position="43"/>
        <end position="199"/>
    </location>
</feature>
<dbReference type="EMBL" id="JACVXC010000001">
    <property type="protein sequence ID" value="MBD0834771.1"/>
    <property type="molecule type" value="Genomic_DNA"/>
</dbReference>
<accession>A0A8J6QFS3</accession>
<gene>
    <name evidence="2" type="ORF">ICJ84_04945</name>
</gene>
<dbReference type="Proteomes" id="UP000602057">
    <property type="component" value="Unassembled WGS sequence"/>
</dbReference>
<organism evidence="2 3">
    <name type="scientific">Aestuariibaculum suncheonense</name>
    <dbReference type="NCBI Taxonomy" id="1028745"/>
    <lineage>
        <taxon>Bacteria</taxon>
        <taxon>Pseudomonadati</taxon>
        <taxon>Bacteroidota</taxon>
        <taxon>Flavobacteriia</taxon>
        <taxon>Flavobacteriales</taxon>
        <taxon>Flavobacteriaceae</taxon>
    </lineage>
</organism>